<dbReference type="Pfam" id="PF18895">
    <property type="entry name" value="T4SS_pilin"/>
    <property type="match status" value="1"/>
</dbReference>
<keyword evidence="1" id="KW-0472">Membrane</keyword>
<dbReference type="InterPro" id="IPR043993">
    <property type="entry name" value="T4SS_pilin"/>
</dbReference>
<feature type="transmembrane region" description="Helical" evidence="1">
    <location>
        <begin position="105"/>
        <end position="125"/>
    </location>
</feature>
<name>A0A2H0RB57_UNCKA</name>
<accession>A0A2H0RB57</accession>
<evidence type="ECO:0000313" key="3">
    <source>
        <dbReference type="Proteomes" id="UP000230214"/>
    </source>
</evidence>
<feature type="transmembrane region" description="Helical" evidence="1">
    <location>
        <begin position="65"/>
        <end position="84"/>
    </location>
</feature>
<gene>
    <name evidence="2" type="ORF">COV24_04730</name>
</gene>
<dbReference type="AlphaFoldDB" id="A0A2H0RB57"/>
<dbReference type="Proteomes" id="UP000230214">
    <property type="component" value="Unassembled WGS sequence"/>
</dbReference>
<organism evidence="2 3">
    <name type="scientific">candidate division WWE3 bacterium CG10_big_fil_rev_8_21_14_0_10_32_10</name>
    <dbReference type="NCBI Taxonomy" id="1975090"/>
    <lineage>
        <taxon>Bacteria</taxon>
        <taxon>Katanobacteria</taxon>
    </lineage>
</organism>
<dbReference type="EMBL" id="PCXU01000040">
    <property type="protein sequence ID" value="PIR43055.1"/>
    <property type="molecule type" value="Genomic_DNA"/>
</dbReference>
<evidence type="ECO:0000313" key="2">
    <source>
        <dbReference type="EMBL" id="PIR43055.1"/>
    </source>
</evidence>
<reference evidence="2 3" key="1">
    <citation type="submission" date="2017-09" db="EMBL/GenBank/DDBJ databases">
        <title>Depth-based differentiation of microbial function through sediment-hosted aquifers and enrichment of novel symbionts in the deep terrestrial subsurface.</title>
        <authorList>
            <person name="Probst A.J."/>
            <person name="Ladd B."/>
            <person name="Jarett J.K."/>
            <person name="Geller-Mcgrath D.E."/>
            <person name="Sieber C.M."/>
            <person name="Emerson J.B."/>
            <person name="Anantharaman K."/>
            <person name="Thomas B.C."/>
            <person name="Malmstrom R."/>
            <person name="Stieglmeier M."/>
            <person name="Klingl A."/>
            <person name="Woyke T."/>
            <person name="Ryan C.M."/>
            <person name="Banfield J.F."/>
        </authorList>
    </citation>
    <scope>NUCLEOTIDE SEQUENCE [LARGE SCALE GENOMIC DNA]</scope>
    <source>
        <strain evidence="2">CG10_big_fil_rev_8_21_14_0_10_32_10</strain>
    </source>
</reference>
<keyword evidence="1" id="KW-1133">Transmembrane helix</keyword>
<keyword evidence="1" id="KW-0812">Transmembrane</keyword>
<sequence length="127" mass="13645">MKKLKTIFLSLIIVSFVLLPQISLAQGIKNAFGKDSPLENVAEKGAGFDKSVTIGTISGRVINTALSLVGLIFLILMVYAGYLWMTARGEEDKVNKAQSIIRSSIIGLVLVMSAYAITVLITTGLNK</sequence>
<protein>
    <submittedName>
        <fullName evidence="2">Uncharacterized protein</fullName>
    </submittedName>
</protein>
<proteinExistence type="predicted"/>
<comment type="caution">
    <text evidence="2">The sequence shown here is derived from an EMBL/GenBank/DDBJ whole genome shotgun (WGS) entry which is preliminary data.</text>
</comment>
<evidence type="ECO:0000256" key="1">
    <source>
        <dbReference type="SAM" id="Phobius"/>
    </source>
</evidence>